<feature type="domain" description="Hydantoinase/oxoprolinase N-terminal" evidence="2">
    <location>
        <begin position="6"/>
        <end position="189"/>
    </location>
</feature>
<dbReference type="PANTHER" id="PTHR11365">
    <property type="entry name" value="5-OXOPROLINASE RELATED"/>
    <property type="match status" value="1"/>
</dbReference>
<dbReference type="InterPro" id="IPR002821">
    <property type="entry name" value="Hydantoinase_A"/>
</dbReference>
<dbReference type="InterPro" id="IPR008040">
    <property type="entry name" value="Hydant_A_N"/>
</dbReference>
<reference evidence="5" key="1">
    <citation type="submission" date="2017-09" db="EMBL/GenBank/DDBJ databases">
        <authorList>
            <person name="Varghese N."/>
            <person name="Submissions S."/>
        </authorList>
    </citation>
    <scope>NUCLEOTIDE SEQUENCE [LARGE SCALE GENOMIC DNA]</scope>
    <source>
        <strain evidence="5">USBA 140</strain>
    </source>
</reference>
<dbReference type="SUPFAM" id="SSF53067">
    <property type="entry name" value="Actin-like ATPase domain"/>
    <property type="match status" value="1"/>
</dbReference>
<evidence type="ECO:0000313" key="4">
    <source>
        <dbReference type="EMBL" id="SOD96238.1"/>
    </source>
</evidence>
<dbReference type="InterPro" id="IPR049517">
    <property type="entry name" value="ACX-like_C"/>
</dbReference>
<feature type="domain" description="Acetophenone carboxylase-like C-terminal" evidence="3">
    <location>
        <begin position="514"/>
        <end position="682"/>
    </location>
</feature>
<proteinExistence type="predicted"/>
<dbReference type="Pfam" id="PF05378">
    <property type="entry name" value="Hydant_A_N"/>
    <property type="match status" value="1"/>
</dbReference>
<evidence type="ECO:0000313" key="5">
    <source>
        <dbReference type="Proteomes" id="UP000219621"/>
    </source>
</evidence>
<dbReference type="RefSeq" id="WP_097279601.1">
    <property type="nucleotide sequence ID" value="NZ_OCNJ01000005.1"/>
</dbReference>
<dbReference type="InterPro" id="IPR045079">
    <property type="entry name" value="Oxoprolinase-like"/>
</dbReference>
<dbReference type="PANTHER" id="PTHR11365:SF23">
    <property type="entry name" value="HYPOTHETICAL 5-OXOPROLINASE (EUROFUNG)-RELATED"/>
    <property type="match status" value="1"/>
</dbReference>
<dbReference type="GO" id="GO:0006749">
    <property type="term" value="P:glutathione metabolic process"/>
    <property type="evidence" value="ECO:0007669"/>
    <property type="project" value="TreeGrafter"/>
</dbReference>
<feature type="domain" description="Hydantoinase A/oxoprolinase" evidence="1">
    <location>
        <begin position="210"/>
        <end position="496"/>
    </location>
</feature>
<evidence type="ECO:0000259" key="1">
    <source>
        <dbReference type="Pfam" id="PF01968"/>
    </source>
</evidence>
<dbReference type="Pfam" id="PF01968">
    <property type="entry name" value="Hydantoinase_A"/>
    <property type="match status" value="1"/>
</dbReference>
<dbReference type="GO" id="GO:0017168">
    <property type="term" value="F:5-oxoprolinase (ATP-hydrolyzing) activity"/>
    <property type="evidence" value="ECO:0007669"/>
    <property type="project" value="TreeGrafter"/>
</dbReference>
<keyword evidence="5" id="KW-1185">Reference proteome</keyword>
<accession>A0A286GL33</accession>
<evidence type="ECO:0000259" key="3">
    <source>
        <dbReference type="Pfam" id="PF19278"/>
    </source>
</evidence>
<dbReference type="OrthoDB" id="9759608at2"/>
<dbReference type="Proteomes" id="UP000219621">
    <property type="component" value="Unassembled WGS sequence"/>
</dbReference>
<dbReference type="Pfam" id="PF19278">
    <property type="entry name" value="Hydant_A_C"/>
    <property type="match status" value="1"/>
</dbReference>
<sequence length="710" mass="75633">MNGKYRLGIDAGGTFTDFVLAERGGPVRLFKAPSTPHDGTVAIGNGLAQIGDALGIPVRDLIRDADLCINGTTVALNALIEKKGVPVGLLCTAGHEDSIEIRLGHKEEGYRYDAAYPPAFNLVPRHLRRPIHERVLSDGTVRTHMRDDEVRAAVEVLKAAGVRSVAISFLWSIANPEHERRAAAIVREMMPDAFVCCGSEVYPQVREYTRTSTTVVNAYLSPVMGRYVAKIDDYFQKLGARHPVRYFQSNGGLALGRAMRDRAVNAINSGPASAPQAGLFVARPFGIDNVITVDMGGTSFDITLTRGGETNVNKNVDFLRYRIGVPMIQVETLGAGGGSIARINTLGMLDVGPESAGADPGPVCYGKGGTLPTVTDANVVLGYLDPDTVLGGSIRLNRAAAAEAIRREIAEPLGISVEKAAHGISTIVNINMVNGIRRVSIERGYDPRDFALVCAGGAAGMHICALAEEMGIDTVLVPKVASGLCAFGQIISDMKYNYLATSPMRLDAGCDLVRLNHLFDELEHKGVADLTADGFTAADITTRRTVEMRYVGQIHECSVEVPGGRITAETVAAMLAAFHRRYEELYTYSEPHNPVELVNLECSAIGRVAKPAVPDLPVGDEDPAAALVGRREAWFDPDGGAPVDTPVYDGARLVGGNTISGPAIVEEATTSIVVLPGWTITLHRSGSYLATRRAAGGTAERADRAAATVA</sequence>
<protein>
    <submittedName>
        <fullName evidence="4">N-methylhydantoinase A</fullName>
    </submittedName>
</protein>
<dbReference type="AlphaFoldDB" id="A0A286GL33"/>
<gene>
    <name evidence="4" type="ORF">SAMN05421508_105226</name>
</gene>
<dbReference type="InterPro" id="IPR043129">
    <property type="entry name" value="ATPase_NBD"/>
</dbReference>
<dbReference type="GO" id="GO:0005829">
    <property type="term" value="C:cytosol"/>
    <property type="evidence" value="ECO:0007669"/>
    <property type="project" value="TreeGrafter"/>
</dbReference>
<organism evidence="4 5">
    <name type="scientific">Caenispirillum bisanense</name>
    <dbReference type="NCBI Taxonomy" id="414052"/>
    <lineage>
        <taxon>Bacteria</taxon>
        <taxon>Pseudomonadati</taxon>
        <taxon>Pseudomonadota</taxon>
        <taxon>Alphaproteobacteria</taxon>
        <taxon>Rhodospirillales</taxon>
        <taxon>Novispirillaceae</taxon>
        <taxon>Caenispirillum</taxon>
    </lineage>
</organism>
<dbReference type="EMBL" id="OCNJ01000005">
    <property type="protein sequence ID" value="SOD96238.1"/>
    <property type="molecule type" value="Genomic_DNA"/>
</dbReference>
<name>A0A286GL33_9PROT</name>
<evidence type="ECO:0000259" key="2">
    <source>
        <dbReference type="Pfam" id="PF05378"/>
    </source>
</evidence>